<dbReference type="InterPro" id="IPR044925">
    <property type="entry name" value="His-Me_finger_sf"/>
</dbReference>
<dbReference type="InterPro" id="IPR003615">
    <property type="entry name" value="HNH_nuc"/>
</dbReference>
<name>G1DUE2_9CAUD</name>
<evidence type="ECO:0000259" key="2">
    <source>
        <dbReference type="Pfam" id="PF13392"/>
    </source>
</evidence>
<evidence type="ECO:0000313" key="4">
    <source>
        <dbReference type="Proteomes" id="UP000008401"/>
    </source>
</evidence>
<dbReference type="SUPFAM" id="SSF54060">
    <property type="entry name" value="His-Me finger endonucleases"/>
    <property type="match status" value="1"/>
</dbReference>
<feature type="domain" description="HNH nuclease" evidence="2">
    <location>
        <begin position="72"/>
        <end position="115"/>
    </location>
</feature>
<gene>
    <name evidence="3" type="primary">54</name>
    <name evidence="3" type="ORF">MUTAFORMA13_54</name>
</gene>
<dbReference type="Pfam" id="PF07463">
    <property type="entry name" value="NUMOD4"/>
    <property type="match status" value="1"/>
</dbReference>
<feature type="domain" description="NUMOD4" evidence="1">
    <location>
        <begin position="5"/>
        <end position="62"/>
    </location>
</feature>
<protein>
    <submittedName>
        <fullName evidence="3">HNH endonuclease domain protein</fullName>
    </submittedName>
</protein>
<proteinExistence type="predicted"/>
<dbReference type="RefSeq" id="YP_009591361.1">
    <property type="nucleotide sequence ID" value="NC_041847.1"/>
</dbReference>
<keyword evidence="4" id="KW-1185">Reference proteome</keyword>
<accession>G1DUE2</accession>
<dbReference type="InterPro" id="IPR010902">
    <property type="entry name" value="NUMOD4"/>
</dbReference>
<dbReference type="GO" id="GO:0004519">
    <property type="term" value="F:endonuclease activity"/>
    <property type="evidence" value="ECO:0007669"/>
    <property type="project" value="UniProtKB-KW"/>
</dbReference>
<dbReference type="Proteomes" id="UP000008401">
    <property type="component" value="Segment"/>
</dbReference>
<sequence>MMVKEIWLPVPGCEGHYEVSDLGRVRSLTRPVSNGRGGLRRVTGRVFARKLNRYGYPCVCLRKNGLRKDFTVHCLVLAAFVGPRPKGMVARHLNADRSDARLSNLCYGTHSENNYDRVRDGHDWNSVKTHCPRGHEYTADNTYTGPRGNRDCRACIRRRSREYSSRRKSVALRSGLSHTAEAS</sequence>
<reference evidence="3 4" key="1">
    <citation type="journal article" date="2012" name="J. Virol.">
        <title>Complete Genome Sequences of 138 Mycobacteriophages.</title>
        <authorList>
            <consortium name="the Science Education Alliance Phage Hunters Advancing Genomics and Evolutionary Science Program"/>
            <consortium name="the KwaZulu-Natal Research Institute for Tuberculosis and HIV Mycobacterial Genetics Course Students"/>
            <consortium name="the Phage Hunters Integrating Research and Education Program"/>
            <person name="Hatfull G.F."/>
        </authorList>
    </citation>
    <scope>NUCLEOTIDE SEQUENCE [LARGE SCALE GENOMIC DNA]</scope>
</reference>
<dbReference type="KEGG" id="vg:40066810"/>
<evidence type="ECO:0000313" key="3">
    <source>
        <dbReference type="EMBL" id="AEJ93188.1"/>
    </source>
</evidence>
<dbReference type="GO" id="GO:0016788">
    <property type="term" value="F:hydrolase activity, acting on ester bonds"/>
    <property type="evidence" value="ECO:0007669"/>
    <property type="project" value="InterPro"/>
</dbReference>
<keyword evidence="3" id="KW-0378">Hydrolase</keyword>
<keyword evidence="3" id="KW-0255">Endonuclease</keyword>
<dbReference type="GeneID" id="40066810"/>
<keyword evidence="3" id="KW-0540">Nuclease</keyword>
<dbReference type="EMBL" id="JN020142">
    <property type="protein sequence ID" value="AEJ93188.1"/>
    <property type="molecule type" value="Genomic_DNA"/>
</dbReference>
<evidence type="ECO:0000259" key="1">
    <source>
        <dbReference type="Pfam" id="PF07463"/>
    </source>
</evidence>
<dbReference type="Pfam" id="PF13392">
    <property type="entry name" value="HNH_3"/>
    <property type="match status" value="1"/>
</dbReference>
<organism evidence="3 4">
    <name type="scientific">Mycobacterium phage Mutaforma13</name>
    <dbReference type="NCBI Taxonomy" id="2922219"/>
    <lineage>
        <taxon>Viruses</taxon>
        <taxon>Duplodnaviria</taxon>
        <taxon>Heunggongvirae</taxon>
        <taxon>Uroviricota</taxon>
        <taxon>Caudoviricetes</taxon>
        <taxon>Gracegardnervirinae</taxon>
        <taxon>Cheoctovirus</taxon>
        <taxon>Cheoctovirus mutaforma13</taxon>
        <taxon>Mycobacterium virus Mutaforma13</taxon>
    </lineage>
</organism>
<dbReference type="Gene3D" id="3.90.75.20">
    <property type="match status" value="1"/>
</dbReference>